<geneLocation type="mitochondrion" evidence="1"/>
<accession>A0A1Y0B407</accession>
<keyword evidence="1" id="KW-0496">Mitochondrion</keyword>
<sequence length="53" mass="5933">MDLQSGTALTVQSEQAGITSRLQFPVNLIDWKLSLEDPFYLQHPILTGCLKQS</sequence>
<proteinExistence type="predicted"/>
<gene>
    <name evidence="1" type="ORF">AEK19_MT1965</name>
</gene>
<organism evidence="1">
    <name type="scientific">Utricularia reniformis</name>
    <dbReference type="NCBI Taxonomy" id="192314"/>
    <lineage>
        <taxon>Eukaryota</taxon>
        <taxon>Viridiplantae</taxon>
        <taxon>Streptophyta</taxon>
        <taxon>Embryophyta</taxon>
        <taxon>Tracheophyta</taxon>
        <taxon>Spermatophyta</taxon>
        <taxon>Magnoliopsida</taxon>
        <taxon>eudicotyledons</taxon>
        <taxon>Gunneridae</taxon>
        <taxon>Pentapetalae</taxon>
        <taxon>asterids</taxon>
        <taxon>lamiids</taxon>
        <taxon>Lamiales</taxon>
        <taxon>Lentibulariaceae</taxon>
        <taxon>Utricularia</taxon>
    </lineage>
</organism>
<dbReference type="AlphaFoldDB" id="A0A1Y0B407"/>
<evidence type="ECO:0000313" key="1">
    <source>
        <dbReference type="EMBL" id="ART32128.1"/>
    </source>
</evidence>
<protein>
    <submittedName>
        <fullName evidence="1">Uncharacterized protein</fullName>
    </submittedName>
</protein>
<dbReference type="EMBL" id="KY774314">
    <property type="protein sequence ID" value="ART32128.1"/>
    <property type="molecule type" value="Genomic_DNA"/>
</dbReference>
<name>A0A1Y0B407_9LAMI</name>
<reference evidence="1" key="1">
    <citation type="submission" date="2017-03" db="EMBL/GenBank/DDBJ databases">
        <title>The mitochondrial genome of the carnivorous plant Utricularia reniformis (Lentibulariaceae): structure, comparative analysis and evolutionary landmarks.</title>
        <authorList>
            <person name="Silva S.R."/>
            <person name="Alvarenga D.O."/>
            <person name="Michael T.P."/>
            <person name="Miranda V.F.O."/>
            <person name="Varani A.M."/>
        </authorList>
    </citation>
    <scope>NUCLEOTIDE SEQUENCE</scope>
</reference>